<feature type="transmembrane region" description="Helical" evidence="2">
    <location>
        <begin position="135"/>
        <end position="153"/>
    </location>
</feature>
<comment type="caution">
    <text evidence="4">The sequence shown here is derived from an EMBL/GenBank/DDBJ whole genome shotgun (WGS) entry which is preliminary data.</text>
</comment>
<feature type="region of interest" description="Disordered" evidence="1">
    <location>
        <begin position="153"/>
        <end position="281"/>
    </location>
</feature>
<feature type="compositionally biased region" description="Gly residues" evidence="1">
    <location>
        <begin position="248"/>
        <end position="261"/>
    </location>
</feature>
<dbReference type="Gene3D" id="1.10.101.10">
    <property type="entry name" value="PGBD-like superfamily/PGBD"/>
    <property type="match status" value="1"/>
</dbReference>
<dbReference type="AlphaFoldDB" id="A0A0T6LKG0"/>
<organism evidence="4 5">
    <name type="scientific">Wenjunlia vitaminophila</name>
    <name type="common">Streptomyces vitaminophilus</name>
    <dbReference type="NCBI Taxonomy" id="76728"/>
    <lineage>
        <taxon>Bacteria</taxon>
        <taxon>Bacillati</taxon>
        <taxon>Actinomycetota</taxon>
        <taxon>Actinomycetes</taxon>
        <taxon>Kitasatosporales</taxon>
        <taxon>Streptomycetaceae</taxon>
        <taxon>Wenjunlia</taxon>
    </lineage>
</organism>
<evidence type="ECO:0000256" key="2">
    <source>
        <dbReference type="SAM" id="Phobius"/>
    </source>
</evidence>
<dbReference type="Pfam" id="PF01471">
    <property type="entry name" value="PG_binding_1"/>
    <property type="match status" value="1"/>
</dbReference>
<gene>
    <name evidence="4" type="ORF">AQ490_11975</name>
</gene>
<feature type="compositionally biased region" description="Low complexity" evidence="1">
    <location>
        <begin position="183"/>
        <end position="211"/>
    </location>
</feature>
<keyword evidence="2" id="KW-1133">Transmembrane helix</keyword>
<dbReference type="eggNOG" id="COG3409">
    <property type="taxonomic scope" value="Bacteria"/>
</dbReference>
<feature type="compositionally biased region" description="Low complexity" evidence="1">
    <location>
        <begin position="236"/>
        <end position="245"/>
    </location>
</feature>
<sequence length="344" mass="34640">MMCDCAPRTAEEAVAAAFDAFRPTRVRPYLASHDPAASPDDPADAPAGHPRPGPPPRRDQFLDQPGDGAFPSPGPAPAPAPSGRHAHTGGPKAEDVELFEDEPSTDPTTPVPAVRAAGRPRGRGSGRRHTDKRKVAAVVVVAAALSLGIVAFASGSDGTGQGDEGALPVPSGAAPGTTEPDTASGPASPSASSSGRSPSASSAPSSASGSPTSERSKRAKASNEPTRAEGDLTERPAPSASPSESGDPDGGSDGGSSGGSEGPQSPSAGSPVLRQGDSGSGVLELQQRLKQIPFVYVLGDEDGVYDEAVTRAVRDYQRSRDVSGDPSGVYGPNTRRALESETSA</sequence>
<dbReference type="STRING" id="76728.AQ490_11975"/>
<dbReference type="InterPro" id="IPR036366">
    <property type="entry name" value="PGBDSf"/>
</dbReference>
<feature type="region of interest" description="Disordered" evidence="1">
    <location>
        <begin position="316"/>
        <end position="344"/>
    </location>
</feature>
<dbReference type="SUPFAM" id="SSF47090">
    <property type="entry name" value="PGBD-like"/>
    <property type="match status" value="1"/>
</dbReference>
<evidence type="ECO:0000313" key="5">
    <source>
        <dbReference type="Proteomes" id="UP000050867"/>
    </source>
</evidence>
<proteinExistence type="predicted"/>
<dbReference type="InterPro" id="IPR002477">
    <property type="entry name" value="Peptidoglycan-bd-like"/>
</dbReference>
<protein>
    <recommendedName>
        <fullName evidence="3">Peptidoglycan binding-like domain-containing protein</fullName>
    </recommendedName>
</protein>
<feature type="compositionally biased region" description="Low complexity" evidence="1">
    <location>
        <begin position="31"/>
        <end position="48"/>
    </location>
</feature>
<evidence type="ECO:0000313" key="4">
    <source>
        <dbReference type="EMBL" id="KRV46589.1"/>
    </source>
</evidence>
<dbReference type="EMBL" id="LLZU01000039">
    <property type="protein sequence ID" value="KRV46589.1"/>
    <property type="molecule type" value="Genomic_DNA"/>
</dbReference>
<keyword evidence="2" id="KW-0812">Transmembrane</keyword>
<keyword evidence="2" id="KW-0472">Membrane</keyword>
<feature type="compositionally biased region" description="Low complexity" evidence="1">
    <location>
        <begin position="262"/>
        <end position="271"/>
    </location>
</feature>
<accession>A0A0T6LKG0</accession>
<dbReference type="InterPro" id="IPR036365">
    <property type="entry name" value="PGBD-like_sf"/>
</dbReference>
<feature type="compositionally biased region" description="Basic residues" evidence="1">
    <location>
        <begin position="118"/>
        <end position="132"/>
    </location>
</feature>
<dbReference type="Proteomes" id="UP000050867">
    <property type="component" value="Unassembled WGS sequence"/>
</dbReference>
<reference evidence="4 5" key="1">
    <citation type="submission" date="2015-10" db="EMBL/GenBank/DDBJ databases">
        <title>Draft genome sequence of pyrrolomycin-producing Streptomyces vitaminophilus.</title>
        <authorList>
            <person name="Graham D.E."/>
            <person name="Mahan K.M."/>
            <person name="Klingeman D.M."/>
            <person name="Hettich R.L."/>
            <person name="Parry R.J."/>
        </authorList>
    </citation>
    <scope>NUCLEOTIDE SEQUENCE [LARGE SCALE GENOMIC DNA]</scope>
    <source>
        <strain evidence="4 5">ATCC 31673</strain>
    </source>
</reference>
<evidence type="ECO:0000256" key="1">
    <source>
        <dbReference type="SAM" id="MobiDB-lite"/>
    </source>
</evidence>
<feature type="region of interest" description="Disordered" evidence="1">
    <location>
        <begin position="29"/>
        <end position="135"/>
    </location>
</feature>
<evidence type="ECO:0000259" key="3">
    <source>
        <dbReference type="Pfam" id="PF01471"/>
    </source>
</evidence>
<feature type="domain" description="Peptidoglycan binding-like" evidence="3">
    <location>
        <begin position="278"/>
        <end position="338"/>
    </location>
</feature>
<keyword evidence="5" id="KW-1185">Reference proteome</keyword>
<name>A0A0T6LKG0_WENVI</name>